<feature type="domain" description="Histidine kinase" evidence="7">
    <location>
        <begin position="171"/>
        <end position="388"/>
    </location>
</feature>
<dbReference type="EMBL" id="JACHVC010000012">
    <property type="protein sequence ID" value="MBC2606642.1"/>
    <property type="molecule type" value="Genomic_DNA"/>
</dbReference>
<keyword evidence="5" id="KW-0418">Kinase</keyword>
<dbReference type="CDD" id="cd16922">
    <property type="entry name" value="HATPase_EvgS-ArcB-TorS-like"/>
    <property type="match status" value="1"/>
</dbReference>
<dbReference type="SUPFAM" id="SSF55874">
    <property type="entry name" value="ATPase domain of HSP90 chaperone/DNA topoisomerase II/histidine kinase"/>
    <property type="match status" value="1"/>
</dbReference>
<dbReference type="GO" id="GO:0000155">
    <property type="term" value="F:phosphorelay sensor kinase activity"/>
    <property type="evidence" value="ECO:0007669"/>
    <property type="project" value="InterPro"/>
</dbReference>
<dbReference type="RefSeq" id="WP_185660510.1">
    <property type="nucleotide sequence ID" value="NZ_CAWPOO010000012.1"/>
</dbReference>
<dbReference type="SMART" id="SM00388">
    <property type="entry name" value="HisKA"/>
    <property type="match status" value="1"/>
</dbReference>
<evidence type="ECO:0000256" key="1">
    <source>
        <dbReference type="ARBA" id="ARBA00000085"/>
    </source>
</evidence>
<dbReference type="CDD" id="cd00082">
    <property type="entry name" value="HisKA"/>
    <property type="match status" value="1"/>
</dbReference>
<evidence type="ECO:0000256" key="5">
    <source>
        <dbReference type="ARBA" id="ARBA00022777"/>
    </source>
</evidence>
<protein>
    <recommendedName>
        <fullName evidence="2">histidine kinase</fullName>
        <ecNumber evidence="2">2.7.13.3</ecNumber>
    </recommendedName>
</protein>
<dbReference type="InterPro" id="IPR011006">
    <property type="entry name" value="CheY-like_superfamily"/>
</dbReference>
<dbReference type="Proteomes" id="UP000526501">
    <property type="component" value="Unassembled WGS sequence"/>
</dbReference>
<dbReference type="PRINTS" id="PR00344">
    <property type="entry name" value="BCTRLSENSOR"/>
</dbReference>
<dbReference type="CDD" id="cd17546">
    <property type="entry name" value="REC_hyHK_CKI1_RcsC-like"/>
    <property type="match status" value="1"/>
</dbReference>
<dbReference type="SUPFAM" id="SSF47384">
    <property type="entry name" value="Homodimeric domain of signal transducing histidine kinase"/>
    <property type="match status" value="1"/>
</dbReference>
<accession>A0A7X1B6P4</accession>
<comment type="caution">
    <text evidence="9">The sequence shown here is derived from an EMBL/GenBank/DDBJ whole genome shotgun (WGS) entry which is preliminary data.</text>
</comment>
<dbReference type="Pfam" id="PF00072">
    <property type="entry name" value="Response_reg"/>
    <property type="match status" value="2"/>
</dbReference>
<evidence type="ECO:0000313" key="10">
    <source>
        <dbReference type="Proteomes" id="UP000526501"/>
    </source>
</evidence>
<dbReference type="AlphaFoldDB" id="A0A7X1B6P4"/>
<feature type="domain" description="Response regulatory" evidence="8">
    <location>
        <begin position="414"/>
        <end position="533"/>
    </location>
</feature>
<dbReference type="InterPro" id="IPR004358">
    <property type="entry name" value="Sig_transdc_His_kin-like_C"/>
</dbReference>
<feature type="modified residue" description="4-aspartylphosphate" evidence="6">
    <location>
        <position position="77"/>
    </location>
</feature>
<dbReference type="SMART" id="SM00448">
    <property type="entry name" value="REC"/>
    <property type="match status" value="2"/>
</dbReference>
<dbReference type="Gene3D" id="3.30.565.10">
    <property type="entry name" value="Histidine kinase-like ATPase, C-terminal domain"/>
    <property type="match status" value="1"/>
</dbReference>
<feature type="modified residue" description="4-aspartylphosphate" evidence="6">
    <location>
        <position position="463"/>
    </location>
</feature>
<feature type="domain" description="Response regulatory" evidence="8">
    <location>
        <begin position="24"/>
        <end position="141"/>
    </location>
</feature>
<dbReference type="InterPro" id="IPR005467">
    <property type="entry name" value="His_kinase_dom"/>
</dbReference>
<dbReference type="InterPro" id="IPR003594">
    <property type="entry name" value="HATPase_dom"/>
</dbReference>
<keyword evidence="10" id="KW-1185">Reference proteome</keyword>
<evidence type="ECO:0000256" key="4">
    <source>
        <dbReference type="ARBA" id="ARBA00022679"/>
    </source>
</evidence>
<keyword evidence="3 6" id="KW-0597">Phosphoprotein</keyword>
<evidence type="ECO:0000259" key="8">
    <source>
        <dbReference type="PROSITE" id="PS50110"/>
    </source>
</evidence>
<dbReference type="Gene3D" id="1.10.287.130">
    <property type="match status" value="1"/>
</dbReference>
<dbReference type="InterPro" id="IPR001789">
    <property type="entry name" value="Sig_transdc_resp-reg_receiver"/>
</dbReference>
<dbReference type="EC" id="2.7.13.3" evidence="2"/>
<evidence type="ECO:0000259" key="7">
    <source>
        <dbReference type="PROSITE" id="PS50109"/>
    </source>
</evidence>
<gene>
    <name evidence="9" type="ORF">H5P27_11370</name>
</gene>
<dbReference type="PANTHER" id="PTHR43047">
    <property type="entry name" value="TWO-COMPONENT HISTIDINE PROTEIN KINASE"/>
    <property type="match status" value="1"/>
</dbReference>
<keyword evidence="4" id="KW-0808">Transferase</keyword>
<dbReference type="PROSITE" id="PS50110">
    <property type="entry name" value="RESPONSE_REGULATORY"/>
    <property type="match status" value="2"/>
</dbReference>
<dbReference type="Pfam" id="PF00512">
    <property type="entry name" value="HisKA"/>
    <property type="match status" value="1"/>
</dbReference>
<sequence length="541" mass="60024">MLKSKEAVGVKDGWSGRSSDESHRVLLLQDSEIDREFLSKLLKVKNLRCEYSLTLAKTYAEAVHLLEESVFDVVLLDLGLSTTVEKEVLSQFLDKSPCPVLVLSSLEDEDLARELMQLGVQEFLWKNGLNGLALERTINHSIERFRLFLELTEAKQRAEAASQAKSDFLAVMSHEFRTPMNGILGGINLLESLCEKPQAQDLLAMMKQCAENQVTLIGDVLDISKIEAGGLELSPDVFSPRDIVSSVLSVVAYDARKKGLMLAVEIAPDIPKDIVSDAQCLRQILMNLVGNAVKFTPQGEVRIHVRMARDGVIEFSVSDTGIGIARKNLDTIFETFTQVDSSYSRRYQGTGLGLAISQRLVKILGGEIRVESEVGCGSVFSFTIDCRLGSEIEQVLNEDNFDLSSRFAEAYPLSVLVVEDSPLERSFLMASFTKLGYEPKEASDGREALRLSCDECFDIVFIDVRMPELDGFETAERLVDCVSRRGVERPYLAAITATITADVRSKCDELEIDALIAKPLSSDNIRACLRSACQNRQRARN</sequence>
<dbReference type="InterPro" id="IPR003661">
    <property type="entry name" value="HisK_dim/P_dom"/>
</dbReference>
<dbReference type="Gene3D" id="3.40.50.2300">
    <property type="match status" value="2"/>
</dbReference>
<dbReference type="InterPro" id="IPR036097">
    <property type="entry name" value="HisK_dim/P_sf"/>
</dbReference>
<dbReference type="PROSITE" id="PS50109">
    <property type="entry name" value="HIS_KIN"/>
    <property type="match status" value="1"/>
</dbReference>
<dbReference type="FunFam" id="3.30.565.10:FF:000078">
    <property type="entry name" value="Two-component sensor histidine kinase"/>
    <property type="match status" value="1"/>
</dbReference>
<organism evidence="9 10">
    <name type="scientific">Pelagicoccus albus</name>
    <dbReference type="NCBI Taxonomy" id="415222"/>
    <lineage>
        <taxon>Bacteria</taxon>
        <taxon>Pseudomonadati</taxon>
        <taxon>Verrucomicrobiota</taxon>
        <taxon>Opitutia</taxon>
        <taxon>Puniceicoccales</taxon>
        <taxon>Pelagicoccaceae</taxon>
        <taxon>Pelagicoccus</taxon>
    </lineage>
</organism>
<dbReference type="SUPFAM" id="SSF52172">
    <property type="entry name" value="CheY-like"/>
    <property type="match status" value="2"/>
</dbReference>
<name>A0A7X1B6P4_9BACT</name>
<evidence type="ECO:0000256" key="6">
    <source>
        <dbReference type="PROSITE-ProRule" id="PRU00169"/>
    </source>
</evidence>
<evidence type="ECO:0000256" key="3">
    <source>
        <dbReference type="ARBA" id="ARBA00022553"/>
    </source>
</evidence>
<dbReference type="Pfam" id="PF02518">
    <property type="entry name" value="HATPase_c"/>
    <property type="match status" value="1"/>
</dbReference>
<comment type="catalytic activity">
    <reaction evidence="1">
        <text>ATP + protein L-histidine = ADP + protein N-phospho-L-histidine.</text>
        <dbReference type="EC" id="2.7.13.3"/>
    </reaction>
</comment>
<evidence type="ECO:0000256" key="2">
    <source>
        <dbReference type="ARBA" id="ARBA00012438"/>
    </source>
</evidence>
<dbReference type="SMART" id="SM00387">
    <property type="entry name" value="HATPase_c"/>
    <property type="match status" value="1"/>
</dbReference>
<reference evidence="9 10" key="1">
    <citation type="submission" date="2020-07" db="EMBL/GenBank/DDBJ databases">
        <authorList>
            <person name="Feng X."/>
        </authorList>
    </citation>
    <scope>NUCLEOTIDE SEQUENCE [LARGE SCALE GENOMIC DNA]</scope>
    <source>
        <strain evidence="9 10">JCM23202</strain>
    </source>
</reference>
<proteinExistence type="predicted"/>
<dbReference type="InterPro" id="IPR036890">
    <property type="entry name" value="HATPase_C_sf"/>
</dbReference>
<evidence type="ECO:0000313" key="9">
    <source>
        <dbReference type="EMBL" id="MBC2606642.1"/>
    </source>
</evidence>